<dbReference type="PANTHER" id="PTHR10183">
    <property type="entry name" value="CALPAIN"/>
    <property type="match status" value="1"/>
</dbReference>
<feature type="active site" evidence="10 11">
    <location>
        <position position="298"/>
    </location>
</feature>
<evidence type="ECO:0000313" key="16">
    <source>
        <dbReference type="Proteomes" id="UP000502823"/>
    </source>
</evidence>
<evidence type="ECO:0000256" key="10">
    <source>
        <dbReference type="PIRSR" id="PIRSR622684-1"/>
    </source>
</evidence>
<feature type="active site" evidence="10 11">
    <location>
        <position position="459"/>
    </location>
</feature>
<dbReference type="PRINTS" id="PR00704">
    <property type="entry name" value="CALPAIN"/>
</dbReference>
<dbReference type="GO" id="GO:0008270">
    <property type="term" value="F:zinc ion binding"/>
    <property type="evidence" value="ECO:0007669"/>
    <property type="project" value="UniProtKB-KW"/>
</dbReference>
<evidence type="ECO:0000256" key="4">
    <source>
        <dbReference type="ARBA" id="ARBA00022723"/>
    </source>
</evidence>
<evidence type="ECO:0000256" key="2">
    <source>
        <dbReference type="ARBA" id="ARBA00022553"/>
    </source>
</evidence>
<dbReference type="SUPFAM" id="SSF90209">
    <property type="entry name" value="Ran binding protein zinc finger-like"/>
    <property type="match status" value="1"/>
</dbReference>
<keyword evidence="7 11" id="KW-0378">Hydrolase</keyword>
<dbReference type="GO" id="GO:0004198">
    <property type="term" value="F:calcium-dependent cysteine-type endopeptidase activity"/>
    <property type="evidence" value="ECO:0007669"/>
    <property type="project" value="InterPro"/>
</dbReference>
<dbReference type="Proteomes" id="UP000502823">
    <property type="component" value="Unassembled WGS sequence"/>
</dbReference>
<keyword evidence="9" id="KW-0862">Zinc</keyword>
<dbReference type="PANTHER" id="PTHR10183:SF382">
    <property type="entry name" value="CALPAIN-15"/>
    <property type="match status" value="1"/>
</dbReference>
<comment type="caution">
    <text evidence="15">The sequence shown here is derived from an EMBL/GenBank/DDBJ whole genome shotgun (WGS) entry which is preliminary data.</text>
</comment>
<dbReference type="InterPro" id="IPR038765">
    <property type="entry name" value="Papain-like_cys_pep_sf"/>
</dbReference>
<evidence type="ECO:0000256" key="11">
    <source>
        <dbReference type="PROSITE-ProRule" id="PRU00239"/>
    </source>
</evidence>
<evidence type="ECO:0000313" key="15">
    <source>
        <dbReference type="EMBL" id="GFG40255.1"/>
    </source>
</evidence>
<dbReference type="Pfam" id="PF00641">
    <property type="entry name" value="Zn_ribbon_RanBP"/>
    <property type="match status" value="2"/>
</dbReference>
<dbReference type="InParanoid" id="A0A6L2QB80"/>
<dbReference type="Gene3D" id="4.10.1060.10">
    <property type="entry name" value="Zinc finger, RanBP2-type"/>
    <property type="match status" value="1"/>
</dbReference>
<dbReference type="PROSITE" id="PS50203">
    <property type="entry name" value="CALPAIN_CAT"/>
    <property type="match status" value="1"/>
</dbReference>
<comment type="similarity">
    <text evidence="1">Belongs to the peptidase C2 family.</text>
</comment>
<dbReference type="PROSITE" id="PS00139">
    <property type="entry name" value="THIOL_PROTEASE_CYS"/>
    <property type="match status" value="1"/>
</dbReference>
<dbReference type="Pfam" id="PF00648">
    <property type="entry name" value="Peptidase_C2"/>
    <property type="match status" value="1"/>
</dbReference>
<protein>
    <recommendedName>
        <fullName evidence="17">Calpain catalytic domain-containing protein</fullName>
    </recommendedName>
</protein>
<keyword evidence="5" id="KW-0677">Repeat</keyword>
<evidence type="ECO:0000259" key="14">
    <source>
        <dbReference type="PROSITE" id="PS50203"/>
    </source>
</evidence>
<dbReference type="InterPro" id="IPR001876">
    <property type="entry name" value="Znf_RanBP2"/>
</dbReference>
<organism evidence="15 16">
    <name type="scientific">Coptotermes formosanus</name>
    <name type="common">Formosan subterranean termite</name>
    <dbReference type="NCBI Taxonomy" id="36987"/>
    <lineage>
        <taxon>Eukaryota</taxon>
        <taxon>Metazoa</taxon>
        <taxon>Ecdysozoa</taxon>
        <taxon>Arthropoda</taxon>
        <taxon>Hexapoda</taxon>
        <taxon>Insecta</taxon>
        <taxon>Pterygota</taxon>
        <taxon>Neoptera</taxon>
        <taxon>Polyneoptera</taxon>
        <taxon>Dictyoptera</taxon>
        <taxon>Blattodea</taxon>
        <taxon>Blattoidea</taxon>
        <taxon>Termitoidae</taxon>
        <taxon>Rhinotermitidae</taxon>
        <taxon>Coptotermes</taxon>
    </lineage>
</organism>
<dbReference type="CDD" id="cd00044">
    <property type="entry name" value="CysPc"/>
    <property type="match status" value="1"/>
</dbReference>
<sequence>MAMSTTHNSVWICPQCTYAYNPPWSDQCDMCNKAKISQPPATKRLWRCGMCNILNPIRAVLCGASGDDKTTAGRAGYDNVQDGEYWTCIHCTLRNSLHEQKCKACENERVTTEAPRSNDNVIGMNVRSSNVEFVPHLPVVLPKKMPAPDKKESWHCSRCTYKNINTLEICEVCENPRNNIVSDPDTTSVITSSALFKSSAVKHESKNLDAVRLAQEQKATEIREYILQYCRSNNEHFVDDSFPPAPKSLHYTPRTNRETQVAQWLRPNTVMVEDSGLNWTVFRNPSPSDISQGILGNCWLLSSLAVLAEREDLVRKVIVTREVCEHGLYQVRLCIDGNWTTILVDDLLPCDQHGRLVYSKAKRKQLWVPLIEKAAAKMYGCYEALVAGRPIDGMRILTGAPCETVNLQPQPNEELDRNLIWARLLSSRTAGFLMGISCGGHDVNIEEREYELVGLRHKHSYSILDVKEVSGNRLLRLRNPWGRYSWKGAWSDDSDSWTPTLKTLLSPNSSSEGIFWMSFEDVLKYFGTVDICKIRSGWTEVRLSGTFPSFAPPNHLSCVLLTILEATEVELTLFQHEDRKSKSCHLDLCLAVYSVPEFPLSHVGHLMANSESVVQSSVSCEQVLKPGHYVAVFMVFNHWDTSRAEADGTTSEHPYVLAVHSAKPLLAEQVCAEGCVISDAVIRLALAKGNKRDELEGVTTYVLNKCWTGLVVVVENRHVDKWVHVEMDCSSSYNVVSTRGVFLTADAVPPGHRQVITVISPLDGKEIVYSKYSMRYQLASYRTLANGRTSCPPIDQHLQGLHIPRPII</sequence>
<feature type="domain" description="RanBP2-type" evidence="13">
    <location>
        <begin position="150"/>
        <end position="179"/>
    </location>
</feature>
<dbReference type="InterPro" id="IPR022684">
    <property type="entry name" value="Calpain_cysteine_protease"/>
</dbReference>
<dbReference type="InterPro" id="IPR036443">
    <property type="entry name" value="Znf_RanBP2_sf"/>
</dbReference>
<dbReference type="GO" id="GO:0005737">
    <property type="term" value="C:cytoplasm"/>
    <property type="evidence" value="ECO:0007669"/>
    <property type="project" value="TreeGrafter"/>
</dbReference>
<dbReference type="EMBL" id="BLKM01001624">
    <property type="protein sequence ID" value="GFG40255.1"/>
    <property type="molecule type" value="Genomic_DNA"/>
</dbReference>
<dbReference type="GO" id="GO:0006508">
    <property type="term" value="P:proteolysis"/>
    <property type="evidence" value="ECO:0007669"/>
    <property type="project" value="UniProtKB-KW"/>
</dbReference>
<evidence type="ECO:0008006" key="17">
    <source>
        <dbReference type="Google" id="ProtNLM"/>
    </source>
</evidence>
<feature type="domain" description="RanBP2-type" evidence="13">
    <location>
        <begin position="81"/>
        <end position="111"/>
    </location>
</feature>
<dbReference type="SMART" id="SM00547">
    <property type="entry name" value="ZnF_RBZ"/>
    <property type="match status" value="3"/>
</dbReference>
<evidence type="ECO:0000256" key="12">
    <source>
        <dbReference type="PROSITE-ProRule" id="PRU00322"/>
    </source>
</evidence>
<accession>A0A6L2QB80</accession>
<evidence type="ECO:0000256" key="9">
    <source>
        <dbReference type="ARBA" id="ARBA00022833"/>
    </source>
</evidence>
<evidence type="ECO:0000259" key="13">
    <source>
        <dbReference type="PROSITE" id="PS50199"/>
    </source>
</evidence>
<dbReference type="AlphaFoldDB" id="A0A6L2QB80"/>
<evidence type="ECO:0000256" key="1">
    <source>
        <dbReference type="ARBA" id="ARBA00007623"/>
    </source>
</evidence>
<dbReference type="InterPro" id="IPR001300">
    <property type="entry name" value="Peptidase_C2_calpain_cat"/>
</dbReference>
<evidence type="ECO:0000256" key="8">
    <source>
        <dbReference type="ARBA" id="ARBA00022807"/>
    </source>
</evidence>
<reference evidence="16" key="1">
    <citation type="submission" date="2020-01" db="EMBL/GenBank/DDBJ databases">
        <title>Draft genome sequence of the Termite Coptotermes fromosanus.</title>
        <authorList>
            <person name="Itakura S."/>
            <person name="Yosikawa Y."/>
            <person name="Umezawa K."/>
        </authorList>
    </citation>
    <scope>NUCLEOTIDE SEQUENCE [LARGE SCALE GENOMIC DNA]</scope>
</reference>
<dbReference type="PROSITE" id="PS50199">
    <property type="entry name" value="ZF_RANBP2_2"/>
    <property type="match status" value="2"/>
</dbReference>
<name>A0A6L2QB80_COPFO</name>
<dbReference type="InterPro" id="IPR000169">
    <property type="entry name" value="Pept_cys_AS"/>
</dbReference>
<evidence type="ECO:0000256" key="5">
    <source>
        <dbReference type="ARBA" id="ARBA00022737"/>
    </source>
</evidence>
<dbReference type="SUPFAM" id="SSF54001">
    <property type="entry name" value="Cysteine proteinases"/>
    <property type="match status" value="1"/>
</dbReference>
<keyword evidence="4" id="KW-0479">Metal-binding</keyword>
<feature type="active site" evidence="10 11">
    <location>
        <position position="479"/>
    </location>
</feature>
<proteinExistence type="inferred from homology"/>
<dbReference type="Gene3D" id="3.90.70.10">
    <property type="entry name" value="Cysteine proteinases"/>
    <property type="match status" value="1"/>
</dbReference>
<evidence type="ECO:0000256" key="3">
    <source>
        <dbReference type="ARBA" id="ARBA00022670"/>
    </source>
</evidence>
<evidence type="ECO:0000256" key="6">
    <source>
        <dbReference type="ARBA" id="ARBA00022771"/>
    </source>
</evidence>
<dbReference type="SMART" id="SM00230">
    <property type="entry name" value="CysPc"/>
    <property type="match status" value="1"/>
</dbReference>
<keyword evidence="3 11" id="KW-0645">Protease</keyword>
<gene>
    <name evidence="15" type="ORF">Cfor_10077</name>
</gene>
<keyword evidence="16" id="KW-1185">Reference proteome</keyword>
<dbReference type="FunFam" id="3.90.70.10:FF:000010">
    <property type="entry name" value="Calpain 15"/>
    <property type="match status" value="1"/>
</dbReference>
<keyword evidence="2" id="KW-0597">Phosphoprotein</keyword>
<dbReference type="OrthoDB" id="424753at2759"/>
<keyword evidence="8 11" id="KW-0788">Thiol protease</keyword>
<dbReference type="PROSITE" id="PS01358">
    <property type="entry name" value="ZF_RANBP2_1"/>
    <property type="match status" value="2"/>
</dbReference>
<evidence type="ECO:0000256" key="7">
    <source>
        <dbReference type="ARBA" id="ARBA00022801"/>
    </source>
</evidence>
<feature type="domain" description="Calpain catalytic" evidence="14">
    <location>
        <begin position="236"/>
        <end position="535"/>
    </location>
</feature>
<keyword evidence="6 12" id="KW-0863">Zinc-finger</keyword>